<dbReference type="InterPro" id="IPR017907">
    <property type="entry name" value="Znf_RING_CS"/>
</dbReference>
<dbReference type="Gene3D" id="1.20.120.1750">
    <property type="match status" value="1"/>
</dbReference>
<reference evidence="10" key="1">
    <citation type="submission" date="2020-11" db="EMBL/GenBank/DDBJ databases">
        <authorList>
            <consortium name="DOE Joint Genome Institute"/>
            <person name="Ahrendt S."/>
            <person name="Riley R."/>
            <person name="Andreopoulos W."/>
            <person name="Labutti K."/>
            <person name="Pangilinan J."/>
            <person name="Ruiz-Duenas F.J."/>
            <person name="Barrasa J.M."/>
            <person name="Sanchez-Garcia M."/>
            <person name="Camarero S."/>
            <person name="Miyauchi S."/>
            <person name="Serrano A."/>
            <person name="Linde D."/>
            <person name="Babiker R."/>
            <person name="Drula E."/>
            <person name="Ayuso-Fernandez I."/>
            <person name="Pacheco R."/>
            <person name="Padilla G."/>
            <person name="Ferreira P."/>
            <person name="Barriuso J."/>
            <person name="Kellner H."/>
            <person name="Castanera R."/>
            <person name="Alfaro M."/>
            <person name="Ramirez L."/>
            <person name="Pisabarro A.G."/>
            <person name="Kuo A."/>
            <person name="Tritt A."/>
            <person name="Lipzen A."/>
            <person name="He G."/>
            <person name="Yan M."/>
            <person name="Ng V."/>
            <person name="Cullen D."/>
            <person name="Martin F."/>
            <person name="Rosso M.-N."/>
            <person name="Henrissat B."/>
            <person name="Hibbett D."/>
            <person name="Martinez A.T."/>
            <person name="Grigoriev I.V."/>
        </authorList>
    </citation>
    <scope>NUCLEOTIDE SEQUENCE</scope>
    <source>
        <strain evidence="10">CIRM-BRFM 674</strain>
    </source>
</reference>
<accession>A0A9P6CVB0</accession>
<dbReference type="AlphaFoldDB" id="A0A9P6CVB0"/>
<sequence length="305" mass="34541">MRTATPYPSTSRIDLALDFYPLTVDFEAITTSPDESYQTLPFQSSSLRTSRSEDSFRPLPPFVIARPAVDHCGVCGDPLDTDDMLSTRNCHHTFCKSCLHSYVLVKIQERHYPISCPGCLADRHTSNYLEEDILYNLGIAPKETQILVDLQLSLHSRTVTCPNCKEITTMGRQDYFDNSVMTCSSSAGCAHKWCRDCEKEVGDKEIHHCKNKKLDRLMRRKGWKYCPGCRTPIQKETGCNHMTCGAPGCRVHFCYKCGDMIFDMSRSRSDGLSAAITTHYSRCRQYPLLSTYTLARAIPSRCSIQ</sequence>
<gene>
    <name evidence="10" type="ORF">BDN70DRAFT_609099</name>
</gene>
<evidence type="ECO:0000259" key="9">
    <source>
        <dbReference type="PROSITE" id="PS51873"/>
    </source>
</evidence>
<keyword evidence="11" id="KW-1185">Reference proteome</keyword>
<name>A0A9P6CVB0_9AGAR</name>
<dbReference type="EMBL" id="MU155193">
    <property type="protein sequence ID" value="KAF9480532.1"/>
    <property type="molecule type" value="Genomic_DNA"/>
</dbReference>
<dbReference type="PROSITE" id="PS50089">
    <property type="entry name" value="ZF_RING_2"/>
    <property type="match status" value="1"/>
</dbReference>
<dbReference type="PANTHER" id="PTHR11685">
    <property type="entry name" value="RBR FAMILY RING FINGER AND IBR DOMAIN-CONTAINING"/>
    <property type="match status" value="1"/>
</dbReference>
<protein>
    <recommendedName>
        <fullName evidence="12">RING-type domain-containing protein</fullName>
    </recommendedName>
</protein>
<keyword evidence="4 7" id="KW-0863">Zinc-finger</keyword>
<keyword evidence="5" id="KW-0833">Ubl conjugation pathway</keyword>
<evidence type="ECO:0000256" key="6">
    <source>
        <dbReference type="ARBA" id="ARBA00022833"/>
    </source>
</evidence>
<evidence type="ECO:0008006" key="12">
    <source>
        <dbReference type="Google" id="ProtNLM"/>
    </source>
</evidence>
<evidence type="ECO:0000313" key="11">
    <source>
        <dbReference type="Proteomes" id="UP000807469"/>
    </source>
</evidence>
<evidence type="ECO:0000259" key="8">
    <source>
        <dbReference type="PROSITE" id="PS50089"/>
    </source>
</evidence>
<dbReference type="InterPro" id="IPR013083">
    <property type="entry name" value="Znf_RING/FYVE/PHD"/>
</dbReference>
<dbReference type="Gene3D" id="3.30.40.10">
    <property type="entry name" value="Zinc/RING finger domain, C3HC4 (zinc finger)"/>
    <property type="match status" value="1"/>
</dbReference>
<comment type="caution">
    <text evidence="10">The sequence shown here is derived from an EMBL/GenBank/DDBJ whole genome shotgun (WGS) entry which is preliminary data.</text>
</comment>
<feature type="domain" description="RING-type" evidence="9">
    <location>
        <begin position="68"/>
        <end position="287"/>
    </location>
</feature>
<dbReference type="SMART" id="SM00184">
    <property type="entry name" value="RING"/>
    <property type="match status" value="2"/>
</dbReference>
<dbReference type="Pfam" id="PF22191">
    <property type="entry name" value="IBR_1"/>
    <property type="match status" value="1"/>
</dbReference>
<evidence type="ECO:0000256" key="2">
    <source>
        <dbReference type="ARBA" id="ARBA00022723"/>
    </source>
</evidence>
<feature type="domain" description="RING-type" evidence="8">
    <location>
        <begin position="72"/>
        <end position="119"/>
    </location>
</feature>
<keyword evidence="2" id="KW-0479">Metal-binding</keyword>
<dbReference type="Pfam" id="PF13445">
    <property type="entry name" value="zf-RING_UBOX"/>
    <property type="match status" value="1"/>
</dbReference>
<evidence type="ECO:0000256" key="1">
    <source>
        <dbReference type="ARBA" id="ARBA00022679"/>
    </source>
</evidence>
<evidence type="ECO:0000256" key="5">
    <source>
        <dbReference type="ARBA" id="ARBA00022786"/>
    </source>
</evidence>
<dbReference type="GO" id="GO:0004842">
    <property type="term" value="F:ubiquitin-protein transferase activity"/>
    <property type="evidence" value="ECO:0007669"/>
    <property type="project" value="InterPro"/>
</dbReference>
<evidence type="ECO:0000256" key="4">
    <source>
        <dbReference type="ARBA" id="ARBA00022771"/>
    </source>
</evidence>
<evidence type="ECO:0000313" key="10">
    <source>
        <dbReference type="EMBL" id="KAF9480532.1"/>
    </source>
</evidence>
<dbReference type="PROSITE" id="PS51873">
    <property type="entry name" value="TRIAD"/>
    <property type="match status" value="1"/>
</dbReference>
<proteinExistence type="predicted"/>
<keyword evidence="3" id="KW-0677">Repeat</keyword>
<evidence type="ECO:0000256" key="7">
    <source>
        <dbReference type="PROSITE-ProRule" id="PRU00175"/>
    </source>
</evidence>
<keyword evidence="6" id="KW-0862">Zinc</keyword>
<dbReference type="OrthoDB" id="1431934at2759"/>
<dbReference type="Proteomes" id="UP000807469">
    <property type="component" value="Unassembled WGS sequence"/>
</dbReference>
<evidence type="ECO:0000256" key="3">
    <source>
        <dbReference type="ARBA" id="ARBA00022737"/>
    </source>
</evidence>
<dbReference type="InterPro" id="IPR031127">
    <property type="entry name" value="E3_UB_ligase_RBR"/>
</dbReference>
<dbReference type="PROSITE" id="PS00518">
    <property type="entry name" value="ZF_RING_1"/>
    <property type="match status" value="1"/>
</dbReference>
<dbReference type="SUPFAM" id="SSF57850">
    <property type="entry name" value="RING/U-box"/>
    <property type="match status" value="2"/>
</dbReference>
<dbReference type="InterPro" id="IPR027370">
    <property type="entry name" value="Znf-RING_euk"/>
</dbReference>
<dbReference type="InterPro" id="IPR044066">
    <property type="entry name" value="TRIAD_supradom"/>
</dbReference>
<keyword evidence="1" id="KW-0808">Transferase</keyword>
<organism evidence="10 11">
    <name type="scientific">Pholiota conissans</name>
    <dbReference type="NCBI Taxonomy" id="109636"/>
    <lineage>
        <taxon>Eukaryota</taxon>
        <taxon>Fungi</taxon>
        <taxon>Dikarya</taxon>
        <taxon>Basidiomycota</taxon>
        <taxon>Agaricomycotina</taxon>
        <taxon>Agaricomycetes</taxon>
        <taxon>Agaricomycetidae</taxon>
        <taxon>Agaricales</taxon>
        <taxon>Agaricineae</taxon>
        <taxon>Strophariaceae</taxon>
        <taxon>Pholiota</taxon>
    </lineage>
</organism>
<dbReference type="GO" id="GO:0008270">
    <property type="term" value="F:zinc ion binding"/>
    <property type="evidence" value="ECO:0007669"/>
    <property type="project" value="UniProtKB-KW"/>
</dbReference>
<dbReference type="CDD" id="cd22584">
    <property type="entry name" value="Rcat_RBR_unk"/>
    <property type="match status" value="1"/>
</dbReference>
<dbReference type="GO" id="GO:0016567">
    <property type="term" value="P:protein ubiquitination"/>
    <property type="evidence" value="ECO:0007669"/>
    <property type="project" value="InterPro"/>
</dbReference>
<dbReference type="InterPro" id="IPR001841">
    <property type="entry name" value="Znf_RING"/>
</dbReference>